<protein>
    <submittedName>
        <fullName evidence="1">Uncharacterized protein</fullName>
    </submittedName>
</protein>
<dbReference type="EMBL" id="MLJW01003269">
    <property type="protein sequence ID" value="OIQ72442.1"/>
    <property type="molecule type" value="Genomic_DNA"/>
</dbReference>
<reference evidence="1" key="1">
    <citation type="submission" date="2016-10" db="EMBL/GenBank/DDBJ databases">
        <title>Sequence of Gallionella enrichment culture.</title>
        <authorList>
            <person name="Poehlein A."/>
            <person name="Muehling M."/>
            <person name="Daniel R."/>
        </authorList>
    </citation>
    <scope>NUCLEOTIDE SEQUENCE</scope>
</reference>
<accession>A0A1J5PMR5</accession>
<sequence length="58" mass="6439">MAGWRNIAKNNICQRVATLLTGVPGHYYCVSIRGNGINIHVTAGSYYRDDGFMLTTFT</sequence>
<organism evidence="1">
    <name type="scientific">mine drainage metagenome</name>
    <dbReference type="NCBI Taxonomy" id="410659"/>
    <lineage>
        <taxon>unclassified sequences</taxon>
        <taxon>metagenomes</taxon>
        <taxon>ecological metagenomes</taxon>
    </lineage>
</organism>
<comment type="caution">
    <text evidence="1">The sequence shown here is derived from an EMBL/GenBank/DDBJ whole genome shotgun (WGS) entry which is preliminary data.</text>
</comment>
<dbReference type="AlphaFoldDB" id="A0A1J5PMR5"/>
<evidence type="ECO:0000313" key="1">
    <source>
        <dbReference type="EMBL" id="OIQ72442.1"/>
    </source>
</evidence>
<gene>
    <name evidence="1" type="ORF">GALL_459320</name>
</gene>
<proteinExistence type="predicted"/>
<name>A0A1J5PMR5_9ZZZZ</name>